<feature type="domain" description="Thioredoxin-like fold" evidence="1">
    <location>
        <begin position="20"/>
        <end position="121"/>
    </location>
</feature>
<dbReference type="AlphaFoldDB" id="A0A3B1E4T8"/>
<dbReference type="Gene3D" id="3.40.30.10">
    <property type="entry name" value="Glutaredoxin"/>
    <property type="match status" value="1"/>
</dbReference>
<accession>A0A3B1E4T8</accession>
<evidence type="ECO:0000259" key="1">
    <source>
        <dbReference type="Pfam" id="PF13098"/>
    </source>
</evidence>
<sequence>MCFDVVANTLDIDKLLTKNTTNKPLLIFFHMDYCLYCLKMKNITLKNHKITTKIKKSFIFVYLNVDHVKKVKYKNTIVSNKSFLKKFDINLYPTVIFVSPEDDLLYTARGFRNSEKFLKILKFIETKSYEDLDFYAFDD</sequence>
<dbReference type="PROSITE" id="PS00194">
    <property type="entry name" value="THIOREDOXIN_1"/>
    <property type="match status" value="1"/>
</dbReference>
<dbReference type="InterPro" id="IPR012336">
    <property type="entry name" value="Thioredoxin-like_fold"/>
</dbReference>
<gene>
    <name evidence="2" type="ORF">MNB_ARC-1_671</name>
</gene>
<dbReference type="Pfam" id="PF13098">
    <property type="entry name" value="Thioredoxin_2"/>
    <property type="match status" value="1"/>
</dbReference>
<protein>
    <submittedName>
        <fullName evidence="2">Thioredoxin</fullName>
    </submittedName>
</protein>
<evidence type="ECO:0000313" key="2">
    <source>
        <dbReference type="EMBL" id="VAY87092.1"/>
    </source>
</evidence>
<reference evidence="2" key="1">
    <citation type="submission" date="2018-10" db="EMBL/GenBank/DDBJ databases">
        <authorList>
            <person name="Aoki K."/>
        </authorList>
    </citation>
    <scope>NUCLEOTIDE SEQUENCE</scope>
</reference>
<dbReference type="SUPFAM" id="SSF52833">
    <property type="entry name" value="Thioredoxin-like"/>
    <property type="match status" value="1"/>
</dbReference>
<name>A0A3B1E4T8_9ZZZZ</name>
<dbReference type="InterPro" id="IPR036249">
    <property type="entry name" value="Thioredoxin-like_sf"/>
</dbReference>
<organism evidence="2">
    <name type="scientific">hydrothermal vent metagenome</name>
    <dbReference type="NCBI Taxonomy" id="652676"/>
    <lineage>
        <taxon>unclassified sequences</taxon>
        <taxon>metagenomes</taxon>
        <taxon>ecological metagenomes</taxon>
    </lineage>
</organism>
<dbReference type="InterPro" id="IPR017937">
    <property type="entry name" value="Thioredoxin_CS"/>
</dbReference>
<dbReference type="EMBL" id="UOYO01000020">
    <property type="protein sequence ID" value="VAY87092.1"/>
    <property type="molecule type" value="Genomic_DNA"/>
</dbReference>
<proteinExistence type="predicted"/>